<feature type="compositionally biased region" description="Basic and acidic residues" evidence="1">
    <location>
        <begin position="33"/>
        <end position="45"/>
    </location>
</feature>
<organism evidence="2 3">
    <name type="scientific">Vulcaniibacterium thermophilum</name>
    <dbReference type="NCBI Taxonomy" id="1169913"/>
    <lineage>
        <taxon>Bacteria</taxon>
        <taxon>Pseudomonadati</taxon>
        <taxon>Pseudomonadota</taxon>
        <taxon>Gammaproteobacteria</taxon>
        <taxon>Lysobacterales</taxon>
        <taxon>Lysobacteraceae</taxon>
        <taxon>Vulcaniibacterium</taxon>
    </lineage>
</organism>
<evidence type="ECO:0000313" key="2">
    <source>
        <dbReference type="EMBL" id="GHE28882.1"/>
    </source>
</evidence>
<proteinExistence type="predicted"/>
<dbReference type="RefSeq" id="WP_146473951.1">
    <property type="nucleotide sequence ID" value="NZ_BNCF01000003.1"/>
</dbReference>
<dbReference type="OrthoDB" id="5976216at2"/>
<name>A0A918YYQ5_9GAMM</name>
<dbReference type="EMBL" id="BNCF01000003">
    <property type="protein sequence ID" value="GHE28882.1"/>
    <property type="molecule type" value="Genomic_DNA"/>
</dbReference>
<reference evidence="2" key="2">
    <citation type="submission" date="2020-09" db="EMBL/GenBank/DDBJ databases">
        <authorList>
            <person name="Sun Q."/>
            <person name="Kim S."/>
        </authorList>
    </citation>
    <scope>NUCLEOTIDE SEQUENCE</scope>
    <source>
        <strain evidence="2">KCTC 32020</strain>
    </source>
</reference>
<comment type="caution">
    <text evidence="2">The sequence shown here is derived from an EMBL/GenBank/DDBJ whole genome shotgun (WGS) entry which is preliminary data.</text>
</comment>
<sequence>MSTHDPHERDRQAGGPLPSPDPRPGRNPGYDESQPRHPGERDIPGRGEYAGKQPNPEAGGLERPPGADPDLTGSA</sequence>
<accession>A0A918YYQ5</accession>
<evidence type="ECO:0000313" key="3">
    <source>
        <dbReference type="Proteomes" id="UP000636453"/>
    </source>
</evidence>
<evidence type="ECO:0000256" key="1">
    <source>
        <dbReference type="SAM" id="MobiDB-lite"/>
    </source>
</evidence>
<keyword evidence="3" id="KW-1185">Reference proteome</keyword>
<feature type="compositionally biased region" description="Basic and acidic residues" evidence="1">
    <location>
        <begin position="1"/>
        <end position="12"/>
    </location>
</feature>
<feature type="region of interest" description="Disordered" evidence="1">
    <location>
        <begin position="1"/>
        <end position="75"/>
    </location>
</feature>
<protein>
    <submittedName>
        <fullName evidence="2">Uncharacterized protein</fullName>
    </submittedName>
</protein>
<dbReference type="Proteomes" id="UP000636453">
    <property type="component" value="Unassembled WGS sequence"/>
</dbReference>
<gene>
    <name evidence="2" type="ORF">GCM10007167_08210</name>
</gene>
<dbReference type="AlphaFoldDB" id="A0A918YYQ5"/>
<reference evidence="2" key="1">
    <citation type="journal article" date="2014" name="Int. J. Syst. Evol. Microbiol.">
        <title>Complete genome sequence of Corynebacterium casei LMG S-19264T (=DSM 44701T), isolated from a smear-ripened cheese.</title>
        <authorList>
            <consortium name="US DOE Joint Genome Institute (JGI-PGF)"/>
            <person name="Walter F."/>
            <person name="Albersmeier A."/>
            <person name="Kalinowski J."/>
            <person name="Ruckert C."/>
        </authorList>
    </citation>
    <scope>NUCLEOTIDE SEQUENCE</scope>
    <source>
        <strain evidence="2">KCTC 32020</strain>
    </source>
</reference>